<evidence type="ECO:0000313" key="4">
    <source>
        <dbReference type="Proteomes" id="UP000241206"/>
    </source>
</evidence>
<dbReference type="Gene3D" id="3.30.1490.270">
    <property type="match status" value="1"/>
</dbReference>
<accession>A0A2T4I5W3</accession>
<dbReference type="InterPro" id="IPR025841">
    <property type="entry name" value="CP_ATPgrasp_2"/>
</dbReference>
<feature type="domain" description="Circularly permuted ATP-grasp type 2" evidence="2">
    <location>
        <begin position="89"/>
        <end position="468"/>
    </location>
</feature>
<dbReference type="PANTHER" id="PTHR34595:SF2">
    <property type="entry name" value="BLR2978 PROTEIN"/>
    <property type="match status" value="1"/>
</dbReference>
<gene>
    <name evidence="3" type="ORF">CV103_05465</name>
</gene>
<dbReference type="Proteomes" id="UP000241206">
    <property type="component" value="Unassembled WGS sequence"/>
</dbReference>
<evidence type="ECO:0000259" key="1">
    <source>
        <dbReference type="Pfam" id="PF04168"/>
    </source>
</evidence>
<evidence type="ECO:0000259" key="2">
    <source>
        <dbReference type="Pfam" id="PF14403"/>
    </source>
</evidence>
<dbReference type="Gene3D" id="3.40.50.11290">
    <property type="match status" value="1"/>
</dbReference>
<comment type="caution">
    <text evidence="3">The sequence shown here is derived from an EMBL/GenBank/DDBJ whole genome shotgun (WGS) entry which is preliminary data.</text>
</comment>
<dbReference type="InterPro" id="IPR007296">
    <property type="entry name" value="DUF403"/>
</dbReference>
<sequence length="825" mass="88664">MAQLPGLPTWGEGWMASYLPRATGGDVLRGDAGRGARWWHRLLEGMAQLADGNLNQVQDRVARQVAEIGMAFRLPGEAHERPWPLSAMPLLMGEDEWRGLARGIAQRAELLEAILDDMFGAQALFRDEALPALLAAGSPHFWRTMIGVDPPGGRRLHTLAVDLGRGPDGEWRVLADYARVPAGAGYALENRMAASRVMGTLYTRLNIVRLAPFFSDFREGLAAACRRADPRIGLLTPGRFTQSYPEQAHLARYLGFLLVEGEDLAVRENQLYVRTIEGLKRIDALWRRMDTRFIDPLAFDAQSAIGVPGLMDAMTAGNTVVLNAPGAGVIESPALSAFLPALARRLTGEPLRLPNIATWWCGQDRERAYVLAHFDDLLIAPAFGGAPQGLPDGRPVIGGELGGAARAVLMEGIARRPQDYVGQELVHLSTMPALADAMLVPRPFILRLFAARDGHGEWTVMPGGFARLGQEHDIRAAGIGEGTLSADVCVVADRPVDAVTLMPQKVAIRRNPGTLPSRAADNLFWLGRYLERGEATLRLVRAMLGGSIDVDGGAALLQGTMDRLRGLLVASGAVSAGGDGAADVRALALEALDGGGLASVRALLATVRSIGEGTRDRLSADVWRLIDTPVPAGGDAGAADILIRATALQERFSALAGLAAENMGRTAAWRFHDVGRRIERGLAVCRLLRTFASDQASSDDLTTLLDLTDSQISYRARYMTGMSLAPVRDLVALDPFNPRSLAFQVEVIGEHLKALPALRDDGMAEEQQLLAIELGGLVALAKAEALGPNAVMALENRLLTLSDAIGRRYFLQGSETLRASGMILA</sequence>
<organism evidence="3 4">
    <name type="scientific">Edaphosphingomonas fennica</name>
    <dbReference type="NCBI Taxonomy" id="114404"/>
    <lineage>
        <taxon>Bacteria</taxon>
        <taxon>Pseudomonadati</taxon>
        <taxon>Pseudomonadota</taxon>
        <taxon>Alphaproteobacteria</taxon>
        <taxon>Sphingomonadales</taxon>
        <taxon>Rhizorhabdaceae</taxon>
        <taxon>Edaphosphingomonas</taxon>
    </lineage>
</organism>
<protein>
    <submittedName>
        <fullName evidence="3">Uncharacterized protein</fullName>
    </submittedName>
</protein>
<keyword evidence="4" id="KW-1185">Reference proteome</keyword>
<dbReference type="PANTHER" id="PTHR34595">
    <property type="entry name" value="BLR5612 PROTEIN"/>
    <property type="match status" value="1"/>
</dbReference>
<dbReference type="AlphaFoldDB" id="A0A2T4I5W3"/>
<evidence type="ECO:0000313" key="3">
    <source>
        <dbReference type="EMBL" id="PTD25647.1"/>
    </source>
</evidence>
<reference evidence="3 4" key="1">
    <citation type="submission" date="2017-11" db="EMBL/GenBank/DDBJ databases">
        <title>Sphingomonas oleivorans sp. nov., isolated from oil-contaminated soil.</title>
        <authorList>
            <person name="Wang L."/>
            <person name="Chen L."/>
        </authorList>
    </citation>
    <scope>NUCLEOTIDE SEQUENCE [LARGE SCALE GENOMIC DNA]</scope>
    <source>
        <strain evidence="3 4">K101</strain>
    </source>
</reference>
<feature type="domain" description="DUF403" evidence="1">
    <location>
        <begin position="515"/>
        <end position="810"/>
    </location>
</feature>
<name>A0A2T4I5W3_9SPHN</name>
<proteinExistence type="predicted"/>
<dbReference type="InterPro" id="IPR051680">
    <property type="entry name" value="ATP-dep_Glu-Cys_Ligase-2"/>
</dbReference>
<dbReference type="EMBL" id="PHHF01000023">
    <property type="protein sequence ID" value="PTD25647.1"/>
    <property type="molecule type" value="Genomic_DNA"/>
</dbReference>
<dbReference type="SUPFAM" id="SSF56059">
    <property type="entry name" value="Glutathione synthetase ATP-binding domain-like"/>
    <property type="match status" value="1"/>
</dbReference>
<dbReference type="Pfam" id="PF04168">
    <property type="entry name" value="Alpha-E"/>
    <property type="match status" value="1"/>
</dbReference>
<dbReference type="Pfam" id="PF14403">
    <property type="entry name" value="CP_ATPgrasp_2"/>
    <property type="match status" value="1"/>
</dbReference>